<accession>A0ABN8ICN0</accession>
<keyword evidence="3" id="KW-1185">Reference proteome</keyword>
<evidence type="ECO:0000256" key="1">
    <source>
        <dbReference type="SAM" id="MobiDB-lite"/>
    </source>
</evidence>
<feature type="non-terminal residue" evidence="2">
    <location>
        <position position="89"/>
    </location>
</feature>
<dbReference type="Proteomes" id="UP000837857">
    <property type="component" value="Chromosome 21"/>
</dbReference>
<organism evidence="2 3">
    <name type="scientific">Iphiclides podalirius</name>
    <name type="common">scarce swallowtail</name>
    <dbReference type="NCBI Taxonomy" id="110791"/>
    <lineage>
        <taxon>Eukaryota</taxon>
        <taxon>Metazoa</taxon>
        <taxon>Ecdysozoa</taxon>
        <taxon>Arthropoda</taxon>
        <taxon>Hexapoda</taxon>
        <taxon>Insecta</taxon>
        <taxon>Pterygota</taxon>
        <taxon>Neoptera</taxon>
        <taxon>Endopterygota</taxon>
        <taxon>Lepidoptera</taxon>
        <taxon>Glossata</taxon>
        <taxon>Ditrysia</taxon>
        <taxon>Papilionoidea</taxon>
        <taxon>Papilionidae</taxon>
        <taxon>Papilioninae</taxon>
        <taxon>Iphiclides</taxon>
    </lineage>
</organism>
<dbReference type="EMBL" id="OW152833">
    <property type="protein sequence ID" value="CAH2054758.1"/>
    <property type="molecule type" value="Genomic_DNA"/>
</dbReference>
<proteinExistence type="predicted"/>
<name>A0ABN8ICN0_9NEOP</name>
<gene>
    <name evidence="2" type="ORF">IPOD504_LOCUS8769</name>
</gene>
<reference evidence="2" key="1">
    <citation type="submission" date="2022-03" db="EMBL/GenBank/DDBJ databases">
        <authorList>
            <person name="Martin H S."/>
        </authorList>
    </citation>
    <scope>NUCLEOTIDE SEQUENCE</scope>
</reference>
<evidence type="ECO:0000313" key="3">
    <source>
        <dbReference type="Proteomes" id="UP000837857"/>
    </source>
</evidence>
<evidence type="ECO:0000313" key="2">
    <source>
        <dbReference type="EMBL" id="CAH2054758.1"/>
    </source>
</evidence>
<sequence>MRRSLVDPTSRATRTVENVRRPEVRVAHPLSDRAPTCNLRDANEGSPAAVTTQRGEGDWRSKVERLLSFVITKQFYDLERITSAIPTVE</sequence>
<protein>
    <submittedName>
        <fullName evidence="2">Uncharacterized protein</fullName>
    </submittedName>
</protein>
<feature type="region of interest" description="Disordered" evidence="1">
    <location>
        <begin position="33"/>
        <end position="56"/>
    </location>
</feature>